<evidence type="ECO:0000313" key="3">
    <source>
        <dbReference type="Proteomes" id="UP000612055"/>
    </source>
</evidence>
<keyword evidence="3" id="KW-1185">Reference proteome</keyword>
<proteinExistence type="predicted"/>
<gene>
    <name evidence="2" type="ORF">HYH03_007632</name>
</gene>
<reference evidence="2" key="1">
    <citation type="journal article" date="2020" name="bioRxiv">
        <title>Comparative genomics of Chlamydomonas.</title>
        <authorList>
            <person name="Craig R.J."/>
            <person name="Hasan A.R."/>
            <person name="Ness R.W."/>
            <person name="Keightley P.D."/>
        </authorList>
    </citation>
    <scope>NUCLEOTIDE SEQUENCE</scope>
    <source>
        <strain evidence="2">CCAP 11/70</strain>
    </source>
</reference>
<feature type="region of interest" description="Disordered" evidence="1">
    <location>
        <begin position="501"/>
        <end position="538"/>
    </location>
</feature>
<dbReference type="AlphaFoldDB" id="A0A835Y2Z8"/>
<feature type="region of interest" description="Disordered" evidence="1">
    <location>
        <begin position="369"/>
        <end position="390"/>
    </location>
</feature>
<evidence type="ECO:0000313" key="2">
    <source>
        <dbReference type="EMBL" id="KAG2494279.1"/>
    </source>
</evidence>
<feature type="compositionally biased region" description="Gly residues" evidence="1">
    <location>
        <begin position="376"/>
        <end position="390"/>
    </location>
</feature>
<dbReference type="SUPFAM" id="SSF52047">
    <property type="entry name" value="RNI-like"/>
    <property type="match status" value="1"/>
</dbReference>
<protein>
    <submittedName>
        <fullName evidence="2">Uncharacterized protein</fullName>
    </submittedName>
</protein>
<comment type="caution">
    <text evidence="2">The sequence shown here is derived from an EMBL/GenBank/DDBJ whole genome shotgun (WGS) entry which is preliminary data.</text>
</comment>
<dbReference type="Proteomes" id="UP000612055">
    <property type="component" value="Unassembled WGS sequence"/>
</dbReference>
<dbReference type="EMBL" id="JAEHOE010000032">
    <property type="protein sequence ID" value="KAG2494279.1"/>
    <property type="molecule type" value="Genomic_DNA"/>
</dbReference>
<feature type="compositionally biased region" description="Gly residues" evidence="1">
    <location>
        <begin position="519"/>
        <end position="534"/>
    </location>
</feature>
<accession>A0A835Y2Z8</accession>
<feature type="region of interest" description="Disordered" evidence="1">
    <location>
        <begin position="237"/>
        <end position="274"/>
    </location>
</feature>
<evidence type="ECO:0000256" key="1">
    <source>
        <dbReference type="SAM" id="MobiDB-lite"/>
    </source>
</evidence>
<organism evidence="2 3">
    <name type="scientific">Edaphochlamys debaryana</name>
    <dbReference type="NCBI Taxonomy" id="47281"/>
    <lineage>
        <taxon>Eukaryota</taxon>
        <taxon>Viridiplantae</taxon>
        <taxon>Chlorophyta</taxon>
        <taxon>core chlorophytes</taxon>
        <taxon>Chlorophyceae</taxon>
        <taxon>CS clade</taxon>
        <taxon>Chlamydomonadales</taxon>
        <taxon>Chlamydomonadales incertae sedis</taxon>
        <taxon>Edaphochlamys</taxon>
    </lineage>
</organism>
<sequence>MPCHTLALPRPALTPIASAAVAATFLRLSSLQLTSGHGPDCEADEWAHGLQALLVGPGPAGGSAPLLPSLSTLELVLSAPLPHPACAALSSARLTELRLHLPCLSPSSRAGAVGSSSLAAFLAPLQGLSRLAALHLDCGARWGGGGATPAGPGAAVGLPLDPSLLPLAGLTRLELLSIRGGGGAGGSGTALDLAAAFGAAARLRHLSLPDSRVGLVGAGGALAALTCLEVGCLAAPPSSLEDPSPGPGLGLDPDPGPGPGPQPATSASAPEGRGGEAWALPVSLRRLVLRYCRQSHEALAALAPPPAALEEVATVGGGGGVPADGSLALELTAAAHTTPAGEVLPSAVAALSQTCGLLAGRLRPVADGTSGSCSAAGGGDNGGSGSGSGGGGGALRLGFRHRGVWLPPPPAAGGLAAAALPGGGGSWLGLLGPVGLRSLELDGVWLGGGEVRALAEKLQTLEELHLLHCRFRRRHLALLAALPRLRCLRLYVGHWFGPAGEELPERNDGDGDGEEGGEGDGAVVGQGQGAGGHGQDAAQEAVDAEGALFALCAAAGERLAELQLLFREDKPWYEAHTTEPAMRRLAVRLWQRLADEGGSGPGPGMRRGGPGVRPVLVHLEDWQGPGAAERGVSYHLRRL</sequence>
<name>A0A835Y2Z8_9CHLO</name>